<protein>
    <submittedName>
        <fullName evidence="2">Uncharacterized protein</fullName>
    </submittedName>
</protein>
<accession>A0ABV0PFV0</accession>
<sequence>MSLLSLTHSSCVCVFLVQGFPVLTSGVHWKAPEFQRFFLLTQTTGQSPPRRATLKLISLTSVQPVHPPTLKPKPSDFSCLIALLIHLTHSDLTLDSRIPLASSSSSTSKLPLFSLHNFLVFQPPLTSLLPSDAAVSDPRETSGQDLFSLFFNKPSKSFIQSEFELFFKQATCSIQLASVRWFYKDGSGVLNTNEGHPFKIFMC</sequence>
<proteinExistence type="predicted"/>
<comment type="caution">
    <text evidence="2">The sequence shown here is derived from an EMBL/GenBank/DDBJ whole genome shotgun (WGS) entry which is preliminary data.</text>
</comment>
<evidence type="ECO:0000313" key="3">
    <source>
        <dbReference type="Proteomes" id="UP001476798"/>
    </source>
</evidence>
<evidence type="ECO:0000313" key="2">
    <source>
        <dbReference type="EMBL" id="MEQ2182344.1"/>
    </source>
</evidence>
<dbReference type="Proteomes" id="UP001476798">
    <property type="component" value="Unassembled WGS sequence"/>
</dbReference>
<feature type="chain" id="PRO_5046003121" evidence="1">
    <location>
        <begin position="20"/>
        <end position="203"/>
    </location>
</feature>
<feature type="signal peptide" evidence="1">
    <location>
        <begin position="1"/>
        <end position="19"/>
    </location>
</feature>
<organism evidence="2 3">
    <name type="scientific">Goodea atripinnis</name>
    <dbReference type="NCBI Taxonomy" id="208336"/>
    <lineage>
        <taxon>Eukaryota</taxon>
        <taxon>Metazoa</taxon>
        <taxon>Chordata</taxon>
        <taxon>Craniata</taxon>
        <taxon>Vertebrata</taxon>
        <taxon>Euteleostomi</taxon>
        <taxon>Actinopterygii</taxon>
        <taxon>Neopterygii</taxon>
        <taxon>Teleostei</taxon>
        <taxon>Neoteleostei</taxon>
        <taxon>Acanthomorphata</taxon>
        <taxon>Ovalentaria</taxon>
        <taxon>Atherinomorphae</taxon>
        <taxon>Cyprinodontiformes</taxon>
        <taxon>Goodeidae</taxon>
        <taxon>Goodea</taxon>
    </lineage>
</organism>
<reference evidence="2 3" key="1">
    <citation type="submission" date="2021-06" db="EMBL/GenBank/DDBJ databases">
        <authorList>
            <person name="Palmer J.M."/>
        </authorList>
    </citation>
    <scope>NUCLEOTIDE SEQUENCE [LARGE SCALE GENOMIC DNA]</scope>
    <source>
        <strain evidence="2 3">GA_2019</strain>
        <tissue evidence="2">Muscle</tissue>
    </source>
</reference>
<keyword evidence="1" id="KW-0732">Signal</keyword>
<dbReference type="EMBL" id="JAHRIO010072044">
    <property type="protein sequence ID" value="MEQ2182344.1"/>
    <property type="molecule type" value="Genomic_DNA"/>
</dbReference>
<keyword evidence="3" id="KW-1185">Reference proteome</keyword>
<name>A0ABV0PFV0_9TELE</name>
<evidence type="ECO:0000256" key="1">
    <source>
        <dbReference type="SAM" id="SignalP"/>
    </source>
</evidence>
<gene>
    <name evidence="2" type="ORF">GOODEAATRI_021369</name>
</gene>